<dbReference type="KEGG" id="ppn:Palpr_0311"/>
<sequence length="66" mass="7251">MTEAMGIWRFAKAFAVVERQSELKISEANAGLPVASRSKTAGMHVSQPMNKSVCYVVVCLYSIPFI</sequence>
<reference key="1">
    <citation type="submission" date="2010-11" db="EMBL/GenBank/DDBJ databases">
        <title>The complete genome of Paludibacter propionicigenes DSM 17365.</title>
        <authorList>
            <consortium name="US DOE Joint Genome Institute (JGI-PGF)"/>
            <person name="Lucas S."/>
            <person name="Copeland A."/>
            <person name="Lapidus A."/>
            <person name="Bruce D."/>
            <person name="Goodwin L."/>
            <person name="Pitluck S."/>
            <person name="Kyrpides N."/>
            <person name="Mavromatis K."/>
            <person name="Ivanova N."/>
            <person name="Munk A.C."/>
            <person name="Brettin T."/>
            <person name="Detter J.C."/>
            <person name="Han C."/>
            <person name="Tapia R."/>
            <person name="Land M."/>
            <person name="Hauser L."/>
            <person name="Markowitz V."/>
            <person name="Cheng J.-F."/>
            <person name="Hugenholtz P."/>
            <person name="Woyke T."/>
            <person name="Wu D."/>
            <person name="Gronow S."/>
            <person name="Wellnitz S."/>
            <person name="Brambilla E."/>
            <person name="Klenk H.-P."/>
            <person name="Eisen J.A."/>
        </authorList>
    </citation>
    <scope>NUCLEOTIDE SEQUENCE</scope>
    <source>
        <strain>WB4</strain>
    </source>
</reference>
<dbReference type="EMBL" id="CP002345">
    <property type="protein sequence ID" value="ADQ78473.1"/>
    <property type="molecule type" value="Genomic_DNA"/>
</dbReference>
<dbReference type="AlphaFoldDB" id="E4T192"/>
<keyword evidence="2" id="KW-1185">Reference proteome</keyword>
<accession>E4T192</accession>
<dbReference type="HOGENOM" id="CLU_2827161_0_0_10"/>
<organism evidence="1 2">
    <name type="scientific">Paludibacter propionicigenes (strain DSM 17365 / JCM 13257 / WB4)</name>
    <dbReference type="NCBI Taxonomy" id="694427"/>
    <lineage>
        <taxon>Bacteria</taxon>
        <taxon>Pseudomonadati</taxon>
        <taxon>Bacteroidota</taxon>
        <taxon>Bacteroidia</taxon>
        <taxon>Bacteroidales</taxon>
        <taxon>Paludibacteraceae</taxon>
        <taxon>Paludibacter</taxon>
    </lineage>
</organism>
<proteinExistence type="predicted"/>
<reference evidence="1 2" key="2">
    <citation type="journal article" date="2011" name="Stand. Genomic Sci.">
        <title>Complete genome sequence of Paludibacter propionicigenes type strain (WB4).</title>
        <authorList>
            <person name="Gronow S."/>
            <person name="Munk C."/>
            <person name="Lapidus A."/>
            <person name="Nolan M."/>
            <person name="Lucas S."/>
            <person name="Hammon N."/>
            <person name="Deshpande S."/>
            <person name="Cheng J.F."/>
            <person name="Tapia R."/>
            <person name="Han C."/>
            <person name="Goodwin L."/>
            <person name="Pitluck S."/>
            <person name="Liolios K."/>
            <person name="Ivanova N."/>
            <person name="Mavromatis K."/>
            <person name="Mikhailova N."/>
            <person name="Pati A."/>
            <person name="Chen A."/>
            <person name="Palaniappan K."/>
            <person name="Land M."/>
            <person name="Hauser L."/>
            <person name="Chang Y.J."/>
            <person name="Jeffries C.D."/>
            <person name="Brambilla E."/>
            <person name="Rohde M."/>
            <person name="Goker M."/>
            <person name="Detter J.C."/>
            <person name="Woyke T."/>
            <person name="Bristow J."/>
            <person name="Eisen J.A."/>
            <person name="Markowitz V."/>
            <person name="Hugenholtz P."/>
            <person name="Kyrpides N.C."/>
            <person name="Klenk H.P."/>
        </authorList>
    </citation>
    <scope>NUCLEOTIDE SEQUENCE [LARGE SCALE GENOMIC DNA]</scope>
    <source>
        <strain evidence="2">DSM 17365 / JCM 13257 / WB4</strain>
    </source>
</reference>
<name>E4T192_PALPW</name>
<evidence type="ECO:0000313" key="1">
    <source>
        <dbReference type="EMBL" id="ADQ78473.1"/>
    </source>
</evidence>
<dbReference type="Proteomes" id="UP000008718">
    <property type="component" value="Chromosome"/>
</dbReference>
<evidence type="ECO:0000313" key="2">
    <source>
        <dbReference type="Proteomes" id="UP000008718"/>
    </source>
</evidence>
<protein>
    <submittedName>
        <fullName evidence="1">Uncharacterized protein</fullName>
    </submittedName>
</protein>
<gene>
    <name evidence="1" type="ordered locus">Palpr_0311</name>
</gene>